<dbReference type="RefSeq" id="WP_268045176.1">
    <property type="nucleotide sequence ID" value="NZ_CP104064.1"/>
</dbReference>
<dbReference type="Pfam" id="PF03167">
    <property type="entry name" value="UDG"/>
    <property type="match status" value="1"/>
</dbReference>
<organism evidence="5 6">
    <name type="scientific">Alicyclobacillus dauci</name>
    <dbReference type="NCBI Taxonomy" id="1475485"/>
    <lineage>
        <taxon>Bacteria</taxon>
        <taxon>Bacillati</taxon>
        <taxon>Bacillota</taxon>
        <taxon>Bacilli</taxon>
        <taxon>Bacillales</taxon>
        <taxon>Alicyclobacillaceae</taxon>
        <taxon>Alicyclobacillus</taxon>
    </lineage>
</organism>
<name>A0ABY6Z452_9BACL</name>
<dbReference type="PANTHER" id="PTHR12159">
    <property type="entry name" value="G/T AND G/U MISMATCH-SPECIFIC DNA GLYCOSYLASE"/>
    <property type="match status" value="1"/>
</dbReference>
<evidence type="ECO:0000259" key="4">
    <source>
        <dbReference type="Pfam" id="PF03167"/>
    </source>
</evidence>
<dbReference type="InterPro" id="IPR036895">
    <property type="entry name" value="Uracil-DNA_glycosylase-like_sf"/>
</dbReference>
<dbReference type="InterPro" id="IPR015637">
    <property type="entry name" value="MUG/TDG"/>
</dbReference>
<keyword evidence="1" id="KW-0227">DNA damage</keyword>
<accession>A0ABY6Z452</accession>
<keyword evidence="6" id="KW-1185">Reference proteome</keyword>
<evidence type="ECO:0000313" key="6">
    <source>
        <dbReference type="Proteomes" id="UP001164803"/>
    </source>
</evidence>
<evidence type="ECO:0000256" key="2">
    <source>
        <dbReference type="ARBA" id="ARBA00022801"/>
    </source>
</evidence>
<dbReference type="Proteomes" id="UP001164803">
    <property type="component" value="Chromosome"/>
</dbReference>
<evidence type="ECO:0000256" key="3">
    <source>
        <dbReference type="ARBA" id="ARBA00023204"/>
    </source>
</evidence>
<dbReference type="InterPro" id="IPR005122">
    <property type="entry name" value="Uracil-DNA_glycosylase-like"/>
</dbReference>
<dbReference type="CDD" id="cd10028">
    <property type="entry name" value="UDG-F2_TDG_MUG"/>
    <property type="match status" value="1"/>
</dbReference>
<keyword evidence="2" id="KW-0378">Hydrolase</keyword>
<sequence length="174" mass="19940">MTTELLKQNLKLLFIGFNPSPKSAETGWNYAGPNNRFYRILYEAGFTSRLFTPSESRILFDDYDFGFTNLVKRPTPRASDLTTAEYRDGAVRLLHTLTTYQPTFACFVGKGVYHHFSRRQKSGWGWTEHDIPNLRTRFFVAPGTSGLVRLKLAEQVSVYRELCEALKEIDSGAR</sequence>
<feature type="domain" description="Uracil-DNA glycosylase-like" evidence="4">
    <location>
        <begin position="7"/>
        <end position="166"/>
    </location>
</feature>
<reference evidence="5" key="1">
    <citation type="submission" date="2022-08" db="EMBL/GenBank/DDBJ databases">
        <title>Alicyclobacillus dauci DSM2870, complete genome.</title>
        <authorList>
            <person name="Wang Q."/>
            <person name="Cai R."/>
            <person name="Wang Z."/>
        </authorList>
    </citation>
    <scope>NUCLEOTIDE SEQUENCE</scope>
    <source>
        <strain evidence="5">DSM 28700</strain>
    </source>
</reference>
<protein>
    <submittedName>
        <fullName evidence="5">Mismatch-specific DNA-glycosylase</fullName>
    </submittedName>
</protein>
<evidence type="ECO:0000256" key="1">
    <source>
        <dbReference type="ARBA" id="ARBA00022763"/>
    </source>
</evidence>
<keyword evidence="3" id="KW-0234">DNA repair</keyword>
<gene>
    <name evidence="5" type="ORF">NZD86_03885</name>
</gene>
<dbReference type="Gene3D" id="3.40.470.10">
    <property type="entry name" value="Uracil-DNA glycosylase-like domain"/>
    <property type="match status" value="1"/>
</dbReference>
<proteinExistence type="predicted"/>
<dbReference type="SUPFAM" id="SSF52141">
    <property type="entry name" value="Uracil-DNA glycosylase-like"/>
    <property type="match status" value="1"/>
</dbReference>
<dbReference type="EMBL" id="CP104064">
    <property type="protein sequence ID" value="WAH37662.1"/>
    <property type="molecule type" value="Genomic_DNA"/>
</dbReference>
<evidence type="ECO:0000313" key="5">
    <source>
        <dbReference type="EMBL" id="WAH37662.1"/>
    </source>
</evidence>
<dbReference type="PANTHER" id="PTHR12159:SF9">
    <property type="entry name" value="G_T MISMATCH-SPECIFIC THYMINE DNA GLYCOSYLASE"/>
    <property type="match status" value="1"/>
</dbReference>